<proteinExistence type="predicted"/>
<feature type="transmembrane region" description="Helical" evidence="4">
    <location>
        <begin position="20"/>
        <end position="48"/>
    </location>
</feature>
<keyword evidence="4" id="KW-1133">Transmembrane helix</keyword>
<dbReference type="Pfam" id="PF00905">
    <property type="entry name" value="Transpeptidase"/>
    <property type="match status" value="1"/>
</dbReference>
<evidence type="ECO:0000256" key="2">
    <source>
        <dbReference type="ARBA" id="ARBA00022645"/>
    </source>
</evidence>
<feature type="domain" description="Penicillin-binding protein dimerisation" evidence="6">
    <location>
        <begin position="67"/>
        <end position="197"/>
    </location>
</feature>
<keyword evidence="2" id="KW-0121">Carboxypeptidase</keyword>
<keyword evidence="3 4" id="KW-0472">Membrane</keyword>
<dbReference type="InterPro" id="IPR005311">
    <property type="entry name" value="PBP_dimer"/>
</dbReference>
<dbReference type="Gene3D" id="3.40.710.10">
    <property type="entry name" value="DD-peptidase/beta-lactamase superfamily"/>
    <property type="match status" value="1"/>
</dbReference>
<dbReference type="InterPro" id="IPR001460">
    <property type="entry name" value="PCN-bd_Tpept"/>
</dbReference>
<dbReference type="EMBL" id="JAWXYB010000018">
    <property type="protein sequence ID" value="MDX5932057.1"/>
    <property type="molecule type" value="Genomic_DNA"/>
</dbReference>
<dbReference type="SUPFAM" id="SSF56601">
    <property type="entry name" value="beta-lactamase/transpeptidase-like"/>
    <property type="match status" value="1"/>
</dbReference>
<feature type="domain" description="Penicillin-binding protein transpeptidase" evidence="5">
    <location>
        <begin position="230"/>
        <end position="516"/>
    </location>
</feature>
<dbReference type="Gene3D" id="3.30.450.330">
    <property type="match status" value="1"/>
</dbReference>
<name>A0AAW9DTT6_ACIAO</name>
<evidence type="ECO:0000259" key="5">
    <source>
        <dbReference type="Pfam" id="PF00905"/>
    </source>
</evidence>
<keyword evidence="2" id="KW-0378">Hydrolase</keyword>
<accession>A0AAW9DTT6</accession>
<dbReference type="SUPFAM" id="SSF56519">
    <property type="entry name" value="Penicillin binding protein dimerisation domain"/>
    <property type="match status" value="1"/>
</dbReference>
<dbReference type="PANTHER" id="PTHR30627">
    <property type="entry name" value="PEPTIDOGLYCAN D,D-TRANSPEPTIDASE"/>
    <property type="match status" value="1"/>
</dbReference>
<comment type="subcellular location">
    <subcellularLocation>
        <location evidence="1">Membrane</location>
    </subcellularLocation>
</comment>
<protein>
    <submittedName>
        <fullName evidence="7">Penicillin-binding protein 2</fullName>
    </submittedName>
</protein>
<dbReference type="Proteomes" id="UP001279553">
    <property type="component" value="Unassembled WGS sequence"/>
</dbReference>
<evidence type="ECO:0000256" key="1">
    <source>
        <dbReference type="ARBA" id="ARBA00004370"/>
    </source>
</evidence>
<sequence>MNPADLQPGGRWHGRFRWRLVFGMVCFVAIYAVLAGKLVLATVIAPVLPNPVVIAATRPDLTATIPPPDRAPILDRSGKILAVSLPSAALFANPKQITNPARDTRLLRSVLPFLNRETLRARLSNRHYGFVYLDRFLTSAQELAVNRLGIPGIYFQRTWARHYPNDDIAAHILGGVTPGQQGISGVERYFNKRLTADPGRPLRLSISVALENIVHKALATAVSDYKAQGACSIVESMTGRVLAMVSLPDYNANDLHTVNPSLLFNRCVSGDYGPGSMMKVVTLAGAMQSGMMHYWDRFNTSHPLSLDGFVIRDYEPVTYWLAMPAILAYSSVIGTSRIATIMGPKLQRAWLRNLGFFKPPPIQLPGVQPPIWHPKADWRMLTTMTVSFGNGIAMAPMTLVNAEDAIVNGGILYRPTLLARQPGAPPRRGVRVMRRHVSVVMRNLMRDVVLSGTGIYARVHGYLVGGKTGTAQVVRPSGGYYNRLNDAGFIAIFPADHPRYVVYAMVIHPKPTKKMQHFCYGFTTGGYVAAPVVGSIIRQMGPLFGIPPLKGTALAAVSKRFRIPLKPPVPPGRTSLGPDDPFPPGANRYAYVLAHQTPPKLIDAAAVRDALRRIELAVPGQVIRRDRKHLISWDEAHQGVG</sequence>
<evidence type="ECO:0000256" key="3">
    <source>
        <dbReference type="ARBA" id="ARBA00023136"/>
    </source>
</evidence>
<gene>
    <name evidence="7" type="ORF">SIL87_14940</name>
</gene>
<evidence type="ECO:0000259" key="6">
    <source>
        <dbReference type="Pfam" id="PF03717"/>
    </source>
</evidence>
<dbReference type="InterPro" id="IPR036138">
    <property type="entry name" value="PBP_dimer_sf"/>
</dbReference>
<dbReference type="GO" id="GO:0005886">
    <property type="term" value="C:plasma membrane"/>
    <property type="evidence" value="ECO:0007669"/>
    <property type="project" value="TreeGrafter"/>
</dbReference>
<dbReference type="InterPro" id="IPR050515">
    <property type="entry name" value="Beta-lactam/transpept"/>
</dbReference>
<dbReference type="AlphaFoldDB" id="A0AAW9DTT6"/>
<organism evidence="7 8">
    <name type="scientific">Acidiphilium acidophilum</name>
    <name type="common">Thiobacillus acidophilus</name>
    <dbReference type="NCBI Taxonomy" id="76588"/>
    <lineage>
        <taxon>Bacteria</taxon>
        <taxon>Pseudomonadati</taxon>
        <taxon>Pseudomonadota</taxon>
        <taxon>Alphaproteobacteria</taxon>
        <taxon>Acetobacterales</taxon>
        <taxon>Acidocellaceae</taxon>
        <taxon>Acidiphilium</taxon>
    </lineage>
</organism>
<keyword evidence="2" id="KW-0645">Protease</keyword>
<dbReference type="Pfam" id="PF03717">
    <property type="entry name" value="PBP_dimer"/>
    <property type="match status" value="1"/>
</dbReference>
<dbReference type="Gene3D" id="3.90.1310.10">
    <property type="entry name" value="Penicillin-binding protein 2a (Domain 2)"/>
    <property type="match status" value="1"/>
</dbReference>
<keyword evidence="4" id="KW-0812">Transmembrane</keyword>
<reference evidence="7 8" key="1">
    <citation type="submission" date="2023-11" db="EMBL/GenBank/DDBJ databases">
        <title>MicrobeMod: A computational toolkit for identifying prokaryotic methylation and restriction-modification with nanopore sequencing.</title>
        <authorList>
            <person name="Crits-Christoph A."/>
            <person name="Kang S.C."/>
            <person name="Lee H."/>
            <person name="Ostrov N."/>
        </authorList>
    </citation>
    <scope>NUCLEOTIDE SEQUENCE [LARGE SCALE GENOMIC DNA]</scope>
    <source>
        <strain evidence="7 8">DSMZ 700</strain>
    </source>
</reference>
<evidence type="ECO:0000256" key="4">
    <source>
        <dbReference type="SAM" id="Phobius"/>
    </source>
</evidence>
<dbReference type="InterPro" id="IPR012338">
    <property type="entry name" value="Beta-lactam/transpept-like"/>
</dbReference>
<dbReference type="GO" id="GO:0004180">
    <property type="term" value="F:carboxypeptidase activity"/>
    <property type="evidence" value="ECO:0007669"/>
    <property type="project" value="UniProtKB-KW"/>
</dbReference>
<evidence type="ECO:0000313" key="8">
    <source>
        <dbReference type="Proteomes" id="UP001279553"/>
    </source>
</evidence>
<dbReference type="GO" id="GO:0008658">
    <property type="term" value="F:penicillin binding"/>
    <property type="evidence" value="ECO:0007669"/>
    <property type="project" value="InterPro"/>
</dbReference>
<dbReference type="GO" id="GO:0071555">
    <property type="term" value="P:cell wall organization"/>
    <property type="evidence" value="ECO:0007669"/>
    <property type="project" value="TreeGrafter"/>
</dbReference>
<dbReference type="PANTHER" id="PTHR30627:SF1">
    <property type="entry name" value="PEPTIDOGLYCAN D,D-TRANSPEPTIDASE FTSI"/>
    <property type="match status" value="1"/>
</dbReference>
<comment type="caution">
    <text evidence="7">The sequence shown here is derived from an EMBL/GenBank/DDBJ whole genome shotgun (WGS) entry which is preliminary data.</text>
</comment>
<evidence type="ECO:0000313" key="7">
    <source>
        <dbReference type="EMBL" id="MDX5932057.1"/>
    </source>
</evidence>
<keyword evidence="8" id="KW-1185">Reference proteome</keyword>